<sequence>MNNQDIELNSGEGNISLTKEKEIFIREGQAVGAGAATEWIGDAWKMFKANPLQWILFTLVYFAIISVLNFIPFINFLVGLFGPVLVAGVIAAAEKQRTTGDFKIDLLFYGFKEKLGSLVAVGALYIGICALGVIAAIFIAGFGMIDFILASQEVNPDPLLLIQAIPSFMWACLVFCVFAIIALAFIWFAPALIIINNLKFGDAVSMSLSAVKKNLLGGFLFFLLMGIMMFASAIPLLLGFIITLPMSLIVYYTTYRSIFYARKKNKHNQI</sequence>
<gene>
    <name evidence="2" type="ORF">Xsto_00553</name>
</gene>
<keyword evidence="1" id="KW-0472">Membrane</keyword>
<keyword evidence="1" id="KW-0812">Transmembrane</keyword>
<comment type="caution">
    <text evidence="2">The sequence shown here is derived from an EMBL/GenBank/DDBJ whole genome shotgun (WGS) entry which is preliminary data.</text>
</comment>
<evidence type="ECO:0000256" key="1">
    <source>
        <dbReference type="SAM" id="Phobius"/>
    </source>
</evidence>
<dbReference type="EMBL" id="NJAJ01000004">
    <property type="protein sequence ID" value="PHM67271.1"/>
    <property type="molecule type" value="Genomic_DNA"/>
</dbReference>
<feature type="transmembrane region" description="Helical" evidence="1">
    <location>
        <begin position="240"/>
        <end position="261"/>
    </location>
</feature>
<proteinExistence type="predicted"/>
<evidence type="ECO:0000313" key="3">
    <source>
        <dbReference type="Proteomes" id="UP000222366"/>
    </source>
</evidence>
<organism evidence="2 3">
    <name type="scientific">Xenorhabdus stockiae</name>
    <dbReference type="NCBI Taxonomy" id="351614"/>
    <lineage>
        <taxon>Bacteria</taxon>
        <taxon>Pseudomonadati</taxon>
        <taxon>Pseudomonadota</taxon>
        <taxon>Gammaproteobacteria</taxon>
        <taxon>Enterobacterales</taxon>
        <taxon>Morganellaceae</taxon>
        <taxon>Xenorhabdus</taxon>
    </lineage>
</organism>
<accession>A0A2D0KV42</accession>
<feature type="transmembrane region" description="Helical" evidence="1">
    <location>
        <begin position="54"/>
        <end position="71"/>
    </location>
</feature>
<name>A0A2D0KV42_9GAMM</name>
<protein>
    <submittedName>
        <fullName evidence="2">Membrane protein</fullName>
    </submittedName>
</protein>
<keyword evidence="1" id="KW-1133">Transmembrane helix</keyword>
<dbReference type="AlphaFoldDB" id="A0A2D0KV42"/>
<dbReference type="RefSeq" id="WP_244590329.1">
    <property type="nucleotide sequence ID" value="NZ_CAWNRH010000115.1"/>
</dbReference>
<feature type="transmembrane region" description="Helical" evidence="1">
    <location>
        <begin position="77"/>
        <end position="94"/>
    </location>
</feature>
<feature type="transmembrane region" description="Helical" evidence="1">
    <location>
        <begin position="168"/>
        <end position="195"/>
    </location>
</feature>
<evidence type="ECO:0000313" key="2">
    <source>
        <dbReference type="EMBL" id="PHM67271.1"/>
    </source>
</evidence>
<dbReference type="InterPro" id="IPR047798">
    <property type="entry name" value="BPSS1780-like"/>
</dbReference>
<keyword evidence="3" id="KW-1185">Reference proteome</keyword>
<feature type="transmembrane region" description="Helical" evidence="1">
    <location>
        <begin position="115"/>
        <end position="148"/>
    </location>
</feature>
<dbReference type="NCBIfam" id="NF041043">
    <property type="entry name" value="BPSS1780_fam"/>
    <property type="match status" value="1"/>
</dbReference>
<dbReference type="Proteomes" id="UP000222366">
    <property type="component" value="Unassembled WGS sequence"/>
</dbReference>
<reference evidence="2 3" key="1">
    <citation type="journal article" date="2017" name="Nat. Microbiol.">
        <title>Natural product diversity associated with the nematode symbionts Photorhabdus and Xenorhabdus.</title>
        <authorList>
            <person name="Tobias N.J."/>
            <person name="Wolff H."/>
            <person name="Djahanschiri B."/>
            <person name="Grundmann F."/>
            <person name="Kronenwerth M."/>
            <person name="Shi Y.M."/>
            <person name="Simonyi S."/>
            <person name="Grun P."/>
            <person name="Shapiro-Ilan D."/>
            <person name="Pidot S.J."/>
            <person name="Stinear T.P."/>
            <person name="Ebersberger I."/>
            <person name="Bode H.B."/>
        </authorList>
    </citation>
    <scope>NUCLEOTIDE SEQUENCE [LARGE SCALE GENOMIC DNA]</scope>
    <source>
        <strain evidence="2 3">DSM 17904</strain>
    </source>
</reference>
<feature type="transmembrane region" description="Helical" evidence="1">
    <location>
        <begin position="215"/>
        <end position="234"/>
    </location>
</feature>